<protein>
    <recommendedName>
        <fullName evidence="4">DUF732 domain-containing protein</fullName>
    </recommendedName>
</protein>
<dbReference type="EMBL" id="JBFBVU010000008">
    <property type="protein sequence ID" value="MEV8466769.1"/>
    <property type="molecule type" value="Genomic_DNA"/>
</dbReference>
<evidence type="ECO:0008006" key="4">
    <source>
        <dbReference type="Google" id="ProtNLM"/>
    </source>
</evidence>
<feature type="chain" id="PRO_5046632722" description="DUF732 domain-containing protein" evidence="1">
    <location>
        <begin position="25"/>
        <end position="105"/>
    </location>
</feature>
<keyword evidence="1" id="KW-0732">Signal</keyword>
<reference evidence="2 3" key="1">
    <citation type="submission" date="2024-07" db="EMBL/GenBank/DDBJ databases">
        <authorList>
            <person name="Kang M."/>
        </authorList>
    </citation>
    <scope>NUCLEOTIDE SEQUENCE [LARGE SCALE GENOMIC DNA]</scope>
    <source>
        <strain evidence="2 3">DFM31</strain>
    </source>
</reference>
<dbReference type="RefSeq" id="WP_366192560.1">
    <property type="nucleotide sequence ID" value="NZ_JBFBVU010000008.1"/>
</dbReference>
<evidence type="ECO:0000313" key="3">
    <source>
        <dbReference type="Proteomes" id="UP001553161"/>
    </source>
</evidence>
<evidence type="ECO:0000256" key="1">
    <source>
        <dbReference type="SAM" id="SignalP"/>
    </source>
</evidence>
<keyword evidence="3" id="KW-1185">Reference proteome</keyword>
<organism evidence="2 3">
    <name type="scientific">Meridianimarinicoccus marinus</name>
    <dbReference type="NCBI Taxonomy" id="3231483"/>
    <lineage>
        <taxon>Bacteria</taxon>
        <taxon>Pseudomonadati</taxon>
        <taxon>Pseudomonadota</taxon>
        <taxon>Alphaproteobacteria</taxon>
        <taxon>Rhodobacterales</taxon>
        <taxon>Paracoccaceae</taxon>
        <taxon>Meridianimarinicoccus</taxon>
    </lineage>
</organism>
<evidence type="ECO:0000313" key="2">
    <source>
        <dbReference type="EMBL" id="MEV8466769.1"/>
    </source>
</evidence>
<gene>
    <name evidence="2" type="ORF">AB0T83_08270</name>
</gene>
<feature type="signal peptide" evidence="1">
    <location>
        <begin position="1"/>
        <end position="24"/>
    </location>
</feature>
<proteinExistence type="predicted"/>
<dbReference type="Proteomes" id="UP001553161">
    <property type="component" value="Unassembled WGS sequence"/>
</dbReference>
<name>A0ABV3L5B2_9RHOB</name>
<accession>A0ABV3L5B2</accession>
<comment type="caution">
    <text evidence="2">The sequence shown here is derived from an EMBL/GenBank/DDBJ whole genome shotgun (WGS) entry which is preliminary data.</text>
</comment>
<dbReference type="PROSITE" id="PS51257">
    <property type="entry name" value="PROKAR_LIPOPROTEIN"/>
    <property type="match status" value="1"/>
</dbReference>
<sequence length="105" mass="11195">MKRSLGALLLAGACALTACTVTTATTSSPTTTDVTAASTVPANNSQYALMVKNKVSWMGLDPSPVNCMENVDMVELNAILTDRGLFPLERRNQVKFKLSEAAKKC</sequence>